<reference evidence="1" key="1">
    <citation type="journal article" date="2014" name="J. Med. Microbiol.">
        <title>ISEcp1-Mediated Transposition of blaKPC into the Chromosome of a Clinical Isolate of Acinetobacter baumannii from Puerto Rico.</title>
        <authorList>
            <person name="Martinez T."/>
            <person name="Vazquez G.J."/>
            <person name="Aquino E.E."/>
            <person name="Martinez I."/>
            <person name="Robledo I.E."/>
        </authorList>
    </citation>
    <scope>NUCLEOTIDE SEQUENCE</scope>
    <source>
        <strain evidence="1">M3AC9-7</strain>
    </source>
</reference>
<protein>
    <submittedName>
        <fullName evidence="1">Uncharacterized protein</fullName>
    </submittedName>
</protein>
<dbReference type="AlphaFoldDB" id="A0A088D9L1"/>
<sequence length="112" mass="13049">MFKTKKTLQMLNFTHCSKTPFTIFYVKNKKMEIRMSKRHILKEVNAKSMCGMEIVVEQIFENTLEKNLASAEIEQNWLPLSKIVISDKVINLDQDNTFAHPRTGKVFKVLNS</sequence>
<accession>A0A088D9L1</accession>
<organism evidence="1">
    <name type="scientific">Acinetobacter baumannii</name>
    <dbReference type="NCBI Taxonomy" id="470"/>
    <lineage>
        <taxon>Bacteria</taxon>
        <taxon>Pseudomonadati</taxon>
        <taxon>Pseudomonadota</taxon>
        <taxon>Gammaproteobacteria</taxon>
        <taxon>Moraxellales</taxon>
        <taxon>Moraxellaceae</taxon>
        <taxon>Acinetobacter</taxon>
        <taxon>Acinetobacter calcoaceticus/baumannii complex</taxon>
    </lineage>
</organism>
<name>A0A088D9L1_ACIBA</name>
<proteinExistence type="predicted"/>
<reference evidence="1" key="2">
    <citation type="submission" date="2014-04" db="EMBL/GenBank/DDBJ databases">
        <authorList>
            <person name="Teresa M."/>
            <person name="Robledo I.E."/>
            <person name="Vazquez G.J."/>
            <person name="Aquino E.E."/>
            <person name="Martinez I."/>
        </authorList>
    </citation>
    <scope>NUCLEOTIDE SEQUENCE</scope>
    <source>
        <strain evidence="1">M3AC9-7</strain>
    </source>
</reference>
<evidence type="ECO:0000313" key="1">
    <source>
        <dbReference type="EMBL" id="AIL25574.1"/>
    </source>
</evidence>
<dbReference type="EMBL" id="KJ748372">
    <property type="protein sequence ID" value="AIL25574.1"/>
    <property type="molecule type" value="Genomic_DNA"/>
</dbReference>